<name>A0ACC1NDB7_9PEZI</name>
<evidence type="ECO:0000313" key="2">
    <source>
        <dbReference type="Proteomes" id="UP001143856"/>
    </source>
</evidence>
<gene>
    <name evidence="1" type="ORF">NUW58_g7998</name>
</gene>
<protein>
    <submittedName>
        <fullName evidence="1">Uncharacterized protein</fullName>
    </submittedName>
</protein>
<keyword evidence="2" id="KW-1185">Reference proteome</keyword>
<dbReference type="Proteomes" id="UP001143856">
    <property type="component" value="Unassembled WGS sequence"/>
</dbReference>
<organism evidence="1 2">
    <name type="scientific">Xylaria curta</name>
    <dbReference type="NCBI Taxonomy" id="42375"/>
    <lineage>
        <taxon>Eukaryota</taxon>
        <taxon>Fungi</taxon>
        <taxon>Dikarya</taxon>
        <taxon>Ascomycota</taxon>
        <taxon>Pezizomycotina</taxon>
        <taxon>Sordariomycetes</taxon>
        <taxon>Xylariomycetidae</taxon>
        <taxon>Xylariales</taxon>
        <taxon>Xylariaceae</taxon>
        <taxon>Xylaria</taxon>
    </lineage>
</organism>
<proteinExistence type="predicted"/>
<comment type="caution">
    <text evidence="1">The sequence shown here is derived from an EMBL/GenBank/DDBJ whole genome shotgun (WGS) entry which is preliminary data.</text>
</comment>
<reference evidence="1" key="1">
    <citation type="submission" date="2022-10" db="EMBL/GenBank/DDBJ databases">
        <title>Genome Sequence of Xylaria curta.</title>
        <authorList>
            <person name="Buettner E."/>
        </authorList>
    </citation>
    <scope>NUCLEOTIDE SEQUENCE</scope>
    <source>
        <strain evidence="1">Babe10</strain>
    </source>
</reference>
<evidence type="ECO:0000313" key="1">
    <source>
        <dbReference type="EMBL" id="KAJ2976793.1"/>
    </source>
</evidence>
<dbReference type="EMBL" id="JAPDGR010002258">
    <property type="protein sequence ID" value="KAJ2976793.1"/>
    <property type="molecule type" value="Genomic_DNA"/>
</dbReference>
<sequence>MPPLAKAFIFSTSSIHTAGGPGTSITSLERLLVAALAEIVGAGVGHYSALYIYPSQSSHSPLYAYQWIAYAYDALRPNELDEAVLNRALGIALTIGLDIAQVADVAGLVCAVTVGLAVRVD</sequence>
<accession>A0ACC1NDB7</accession>